<dbReference type="PANTHER" id="PTHR11601">
    <property type="entry name" value="CYSTEINE DESULFURYLASE FAMILY MEMBER"/>
    <property type="match status" value="1"/>
</dbReference>
<sequence>MIYLDNSATTKPYDDVLQSYITVAQNYFGNPSSLHALGGEAERLLSQSRSVIAGLLGVKHTEIVFTSGGTEGNNLAIKGTAIALRSRGRHIITTAVEHASVSEAFKQLETLGFEVTYVPVDENGAVSVQSIEQALRHDTVLVSIIHVNNETGAVQPIAEIGRLLRKHPKVRFHTDHVQGVGKVPLAFYDANIDLCTISGHKFHGVKGTGILYVREGVLLDPILSGGQQESQYRAGTENLPGIVAMAKALRMTLEKQENKIRHLNEMKQALLSFFGSMPNVILNTPNASAPHIVNVSFPGLKPEVIVHALEERDIFVSTKSACSSKAKEVSHVLLEMGRGREAAESAIRISLSVENTMSEIQQFQQIVQEVIPKLYEVTR</sequence>
<dbReference type="InterPro" id="IPR015421">
    <property type="entry name" value="PyrdxlP-dep_Trfase_major"/>
</dbReference>
<dbReference type="Gene3D" id="3.40.640.10">
    <property type="entry name" value="Type I PLP-dependent aspartate aminotransferase-like (Major domain)"/>
    <property type="match status" value="1"/>
</dbReference>
<dbReference type="InterPro" id="IPR000192">
    <property type="entry name" value="Aminotrans_V_dom"/>
</dbReference>
<evidence type="ECO:0000259" key="3">
    <source>
        <dbReference type="Pfam" id="PF00266"/>
    </source>
</evidence>
<comment type="cofactor">
    <cofactor evidence="1">
        <name>pyridoxal 5'-phosphate</name>
        <dbReference type="ChEBI" id="CHEBI:597326"/>
    </cofactor>
</comment>
<dbReference type="InterPro" id="IPR015424">
    <property type="entry name" value="PyrdxlP-dep_Trfase"/>
</dbReference>
<name>A0ABV5WHD0_9BACI</name>
<keyword evidence="2" id="KW-0663">Pyridoxal phosphate</keyword>
<dbReference type="EMBL" id="JBHMAF010000108">
    <property type="protein sequence ID" value="MFB9760024.1"/>
    <property type="molecule type" value="Genomic_DNA"/>
</dbReference>
<evidence type="ECO:0000256" key="1">
    <source>
        <dbReference type="ARBA" id="ARBA00001933"/>
    </source>
</evidence>
<dbReference type="PIRSF" id="PIRSF005572">
    <property type="entry name" value="NifS"/>
    <property type="match status" value="1"/>
</dbReference>
<protein>
    <submittedName>
        <fullName evidence="4">Cysteine desulfurase family protein</fullName>
    </submittedName>
</protein>
<comment type="caution">
    <text evidence="4">The sequence shown here is derived from an EMBL/GenBank/DDBJ whole genome shotgun (WGS) entry which is preliminary data.</text>
</comment>
<accession>A0ABV5WHD0</accession>
<dbReference type="PANTHER" id="PTHR11601:SF50">
    <property type="entry name" value="CYSTEINE DESULFURASE ISCS 2-RELATED"/>
    <property type="match status" value="1"/>
</dbReference>
<evidence type="ECO:0000256" key="2">
    <source>
        <dbReference type="ARBA" id="ARBA00022898"/>
    </source>
</evidence>
<dbReference type="RefSeq" id="WP_379950357.1">
    <property type="nucleotide sequence ID" value="NZ_JBHMAF010000108.1"/>
</dbReference>
<dbReference type="Gene3D" id="3.90.1150.10">
    <property type="entry name" value="Aspartate Aminotransferase, domain 1"/>
    <property type="match status" value="1"/>
</dbReference>
<dbReference type="SUPFAM" id="SSF53383">
    <property type="entry name" value="PLP-dependent transferases"/>
    <property type="match status" value="1"/>
</dbReference>
<dbReference type="NCBIfam" id="NF002806">
    <property type="entry name" value="PRK02948.1"/>
    <property type="match status" value="1"/>
</dbReference>
<feature type="domain" description="Aminotransferase class V" evidence="3">
    <location>
        <begin position="2"/>
        <end position="363"/>
    </location>
</feature>
<organism evidence="4 5">
    <name type="scientific">Ectobacillus funiculus</name>
    <dbReference type="NCBI Taxonomy" id="137993"/>
    <lineage>
        <taxon>Bacteria</taxon>
        <taxon>Bacillati</taxon>
        <taxon>Bacillota</taxon>
        <taxon>Bacilli</taxon>
        <taxon>Bacillales</taxon>
        <taxon>Bacillaceae</taxon>
        <taxon>Ectobacillus</taxon>
    </lineage>
</organism>
<evidence type="ECO:0000313" key="4">
    <source>
        <dbReference type="EMBL" id="MFB9760024.1"/>
    </source>
</evidence>
<dbReference type="InterPro" id="IPR015422">
    <property type="entry name" value="PyrdxlP-dep_Trfase_small"/>
</dbReference>
<proteinExistence type="predicted"/>
<keyword evidence="5" id="KW-1185">Reference proteome</keyword>
<reference evidence="4 5" key="1">
    <citation type="submission" date="2024-09" db="EMBL/GenBank/DDBJ databases">
        <authorList>
            <person name="Sun Q."/>
            <person name="Mori K."/>
        </authorList>
    </citation>
    <scope>NUCLEOTIDE SEQUENCE [LARGE SCALE GENOMIC DNA]</scope>
    <source>
        <strain evidence="4 5">JCM 11201</strain>
    </source>
</reference>
<dbReference type="Proteomes" id="UP001589609">
    <property type="component" value="Unassembled WGS sequence"/>
</dbReference>
<dbReference type="Pfam" id="PF00266">
    <property type="entry name" value="Aminotran_5"/>
    <property type="match status" value="1"/>
</dbReference>
<gene>
    <name evidence="4" type="ORF">ACFFMS_16780</name>
</gene>
<dbReference type="InterPro" id="IPR016454">
    <property type="entry name" value="Cysteine_dSase"/>
</dbReference>
<evidence type="ECO:0000313" key="5">
    <source>
        <dbReference type="Proteomes" id="UP001589609"/>
    </source>
</evidence>